<dbReference type="RefSeq" id="WP_073297667.1">
    <property type="nucleotide sequence ID" value="NZ_FQUF01000015.1"/>
</dbReference>
<evidence type="ECO:0000256" key="1">
    <source>
        <dbReference type="SAM" id="MobiDB-lite"/>
    </source>
</evidence>
<accession>A0A1M4WDI8</accession>
<name>A0A1M4WDI8_9LACT</name>
<sequence>MGRAAENEANDTMDDNFHGGEHIVSNLEDGDVGVVKTSLSDEIKKAVAIAEQQIIYEEINVPESLQ</sequence>
<organism evidence="2 3">
    <name type="scientific">Atopostipes suicloacalis DSM 15692</name>
    <dbReference type="NCBI Taxonomy" id="1121025"/>
    <lineage>
        <taxon>Bacteria</taxon>
        <taxon>Bacillati</taxon>
        <taxon>Bacillota</taxon>
        <taxon>Bacilli</taxon>
        <taxon>Lactobacillales</taxon>
        <taxon>Carnobacteriaceae</taxon>
        <taxon>Atopostipes</taxon>
    </lineage>
</organism>
<protein>
    <submittedName>
        <fullName evidence="2">Basic membrane protein A</fullName>
    </submittedName>
</protein>
<dbReference type="EMBL" id="FQUF01000015">
    <property type="protein sequence ID" value="SHE79220.1"/>
    <property type="molecule type" value="Genomic_DNA"/>
</dbReference>
<dbReference type="Gene3D" id="3.40.50.2300">
    <property type="match status" value="2"/>
</dbReference>
<feature type="region of interest" description="Disordered" evidence="1">
    <location>
        <begin position="1"/>
        <end position="24"/>
    </location>
</feature>
<gene>
    <name evidence="2" type="ORF">SAMN02745249_01153</name>
</gene>
<reference evidence="2 3" key="1">
    <citation type="submission" date="2016-11" db="EMBL/GenBank/DDBJ databases">
        <authorList>
            <person name="Jaros S."/>
            <person name="Januszkiewicz K."/>
            <person name="Wedrychowicz H."/>
        </authorList>
    </citation>
    <scope>NUCLEOTIDE SEQUENCE [LARGE SCALE GENOMIC DNA]</scope>
    <source>
        <strain evidence="2 3">DSM 15692</strain>
    </source>
</reference>
<evidence type="ECO:0000313" key="2">
    <source>
        <dbReference type="EMBL" id="SHE79220.1"/>
    </source>
</evidence>
<keyword evidence="3" id="KW-1185">Reference proteome</keyword>
<dbReference type="AlphaFoldDB" id="A0A1M4WDI8"/>
<proteinExistence type="predicted"/>
<evidence type="ECO:0000313" key="3">
    <source>
        <dbReference type="Proteomes" id="UP000184128"/>
    </source>
</evidence>
<dbReference type="Proteomes" id="UP000184128">
    <property type="component" value="Unassembled WGS sequence"/>
</dbReference>